<dbReference type="GO" id="GO:0006412">
    <property type="term" value="P:translation"/>
    <property type="evidence" value="ECO:0007669"/>
    <property type="project" value="UniProtKB-UniRule"/>
</dbReference>
<name>E0SPU2_IGNAA</name>
<dbReference type="Gene3D" id="1.10.60.20">
    <property type="entry name" value="Ribosomal protein S17e-like"/>
    <property type="match status" value="1"/>
</dbReference>
<evidence type="ECO:0000313" key="5">
    <source>
        <dbReference type="EMBL" id="ADM26964.1"/>
    </source>
</evidence>
<dbReference type="GO" id="GO:0003735">
    <property type="term" value="F:structural constituent of ribosome"/>
    <property type="evidence" value="ECO:0007669"/>
    <property type="project" value="InterPro"/>
</dbReference>
<dbReference type="HOGENOM" id="CLU_176720_0_1_2"/>
<dbReference type="EMBL" id="CP002098">
    <property type="protein sequence ID" value="ADM26964.1"/>
    <property type="molecule type" value="Genomic_DNA"/>
</dbReference>
<dbReference type="GO" id="GO:1990904">
    <property type="term" value="C:ribonucleoprotein complex"/>
    <property type="evidence" value="ECO:0007669"/>
    <property type="project" value="UniProtKB-KW"/>
</dbReference>
<dbReference type="GO" id="GO:0005840">
    <property type="term" value="C:ribosome"/>
    <property type="evidence" value="ECO:0007669"/>
    <property type="project" value="UniProtKB-KW"/>
</dbReference>
<reference evidence="5 6" key="1">
    <citation type="journal article" date="2010" name="Stand. Genomic Sci.">
        <title>Complete genome sequence of Ignisphaera aggregans type strain (AQ1.S1).</title>
        <authorList>
            <person name="Goker M."/>
            <person name="Held B."/>
            <person name="Lapidus A."/>
            <person name="Nolan M."/>
            <person name="Spring S."/>
            <person name="Yasawong M."/>
            <person name="Lucas S."/>
            <person name="Glavina Del Rio T."/>
            <person name="Tice H."/>
            <person name="Cheng J.F."/>
            <person name="Goodwin L."/>
            <person name="Tapia R."/>
            <person name="Pitluck S."/>
            <person name="Liolios K."/>
            <person name="Ivanova N."/>
            <person name="Mavromatis K."/>
            <person name="Mikhailova N."/>
            <person name="Pati A."/>
            <person name="Chen A."/>
            <person name="Palaniappan K."/>
            <person name="Brambilla E."/>
            <person name="Land M."/>
            <person name="Hauser L."/>
            <person name="Chang Y.J."/>
            <person name="Jeffries C.D."/>
            <person name="Brettin T."/>
            <person name="Detter J.C."/>
            <person name="Han C."/>
            <person name="Rohde M."/>
            <person name="Sikorski J."/>
            <person name="Woyke T."/>
            <person name="Bristow J."/>
            <person name="Eisen J.A."/>
            <person name="Markowitz V."/>
            <person name="Hugenholtz P."/>
            <person name="Kyrpides N.C."/>
            <person name="Klenk H.P."/>
        </authorList>
    </citation>
    <scope>NUCLEOTIDE SEQUENCE [LARGE SCALE GENOMIC DNA]</scope>
    <source>
        <strain evidence="6">DSM 17230 / JCM 13409 / AQ1.S1</strain>
    </source>
</reference>
<protein>
    <recommendedName>
        <fullName evidence="4">Small ribosomal subunit protein eS17</fullName>
    </recommendedName>
</protein>
<keyword evidence="2 4" id="KW-0689">Ribosomal protein</keyword>
<dbReference type="InterPro" id="IPR001210">
    <property type="entry name" value="Ribosomal_eS17"/>
</dbReference>
<dbReference type="HAMAP" id="MF_00511">
    <property type="entry name" value="Ribosomal_eS17"/>
    <property type="match status" value="1"/>
</dbReference>
<accession>E0SPU2</accession>
<dbReference type="Pfam" id="PF00833">
    <property type="entry name" value="Ribosomal_S17e"/>
    <property type="match status" value="1"/>
</dbReference>
<comment type="similarity">
    <text evidence="1 4">Belongs to the eukaryotic ribosomal protein eS17 family.</text>
</comment>
<dbReference type="KEGG" id="iag:Igag_0112"/>
<dbReference type="InterPro" id="IPR036401">
    <property type="entry name" value="Ribosomal_eS17_sf"/>
</dbReference>
<gene>
    <name evidence="4" type="primary">rps17e</name>
    <name evidence="5" type="ordered locus">Igag_0112</name>
</gene>
<dbReference type="SUPFAM" id="SSF116820">
    <property type="entry name" value="Rps17e-like"/>
    <property type="match status" value="1"/>
</dbReference>
<evidence type="ECO:0000256" key="2">
    <source>
        <dbReference type="ARBA" id="ARBA00022980"/>
    </source>
</evidence>
<evidence type="ECO:0000256" key="1">
    <source>
        <dbReference type="ARBA" id="ARBA00010444"/>
    </source>
</evidence>
<organism evidence="5 6">
    <name type="scientific">Ignisphaera aggregans (strain DSM 17230 / JCM 13409 / AQ1.S1)</name>
    <dbReference type="NCBI Taxonomy" id="583356"/>
    <lineage>
        <taxon>Archaea</taxon>
        <taxon>Thermoproteota</taxon>
        <taxon>Thermoprotei</taxon>
        <taxon>Desulfurococcales</taxon>
        <taxon>Desulfurococcaceae</taxon>
        <taxon>Ignisphaera</taxon>
    </lineage>
</organism>
<keyword evidence="3 4" id="KW-0687">Ribonucleoprotein</keyword>
<proteinExistence type="inferred from homology"/>
<dbReference type="NCBIfam" id="NF002242">
    <property type="entry name" value="PRK01151.1"/>
    <property type="match status" value="1"/>
</dbReference>
<dbReference type="STRING" id="583356.Igag_0112"/>
<sequence>MGKVRIGIVKRTARKLLSTYPDLFNEDFQHNKEVVRKLVNTPSKKLLNQIAGYITHLVSIKKNVQETQQE</sequence>
<evidence type="ECO:0000256" key="3">
    <source>
        <dbReference type="ARBA" id="ARBA00023274"/>
    </source>
</evidence>
<dbReference type="PANTHER" id="PTHR10732:SF0">
    <property type="entry name" value="40S RIBOSOMAL PROTEIN S17"/>
    <property type="match status" value="1"/>
</dbReference>
<dbReference type="Proteomes" id="UP000001304">
    <property type="component" value="Chromosome"/>
</dbReference>
<dbReference type="AlphaFoldDB" id="E0SPU2"/>
<evidence type="ECO:0000256" key="4">
    <source>
        <dbReference type="HAMAP-Rule" id="MF_00511"/>
    </source>
</evidence>
<evidence type="ECO:0000313" key="6">
    <source>
        <dbReference type="Proteomes" id="UP000001304"/>
    </source>
</evidence>
<dbReference type="PANTHER" id="PTHR10732">
    <property type="entry name" value="40S RIBOSOMAL PROTEIN S17"/>
    <property type="match status" value="1"/>
</dbReference>
<keyword evidence="6" id="KW-1185">Reference proteome</keyword>